<feature type="region of interest" description="Disordered" evidence="1">
    <location>
        <begin position="133"/>
        <end position="174"/>
    </location>
</feature>
<evidence type="ECO:0000256" key="1">
    <source>
        <dbReference type="SAM" id="MobiDB-lite"/>
    </source>
</evidence>
<keyword evidence="3" id="KW-1185">Reference proteome</keyword>
<dbReference type="GeneID" id="98127999"/>
<dbReference type="EMBL" id="JAZGUE010000006">
    <property type="protein sequence ID" value="KAL2265523.1"/>
    <property type="molecule type" value="Genomic_DNA"/>
</dbReference>
<sequence>MSTGPGHSGLQHGYHASPATRSQFSMSRFSSAYASSSLADDDSITPHMRHRQARGKDPYDEDDVLGDGNLAERSTLLRLGSGRAEKEDFYMAETRQQAIAFLDNPELLEMHALSTGLSITAARLHFMKQLCGYNEDERPGNGPALPSSPQSRRAREAASKRQGPRFASDPSGEV</sequence>
<protein>
    <submittedName>
        <fullName evidence="2">Uncharacterized protein</fullName>
    </submittedName>
</protein>
<comment type="caution">
    <text evidence="2">The sequence shown here is derived from an EMBL/GenBank/DDBJ whole genome shotgun (WGS) entry which is preliminary data.</text>
</comment>
<dbReference type="Proteomes" id="UP001600064">
    <property type="component" value="Unassembled WGS sequence"/>
</dbReference>
<evidence type="ECO:0000313" key="3">
    <source>
        <dbReference type="Proteomes" id="UP001600064"/>
    </source>
</evidence>
<proteinExistence type="predicted"/>
<evidence type="ECO:0000313" key="2">
    <source>
        <dbReference type="EMBL" id="KAL2265523.1"/>
    </source>
</evidence>
<dbReference type="RefSeq" id="XP_070864250.1">
    <property type="nucleotide sequence ID" value="XM_071013355.1"/>
</dbReference>
<organism evidence="2 3">
    <name type="scientific">Remersonia thermophila</name>
    <dbReference type="NCBI Taxonomy" id="72144"/>
    <lineage>
        <taxon>Eukaryota</taxon>
        <taxon>Fungi</taxon>
        <taxon>Dikarya</taxon>
        <taxon>Ascomycota</taxon>
        <taxon>Pezizomycotina</taxon>
        <taxon>Sordariomycetes</taxon>
        <taxon>Sordariomycetidae</taxon>
        <taxon>Sordariales</taxon>
        <taxon>Sordariales incertae sedis</taxon>
        <taxon>Remersonia</taxon>
    </lineage>
</organism>
<gene>
    <name evidence="2" type="ORF">VTJ83DRAFT_6623</name>
</gene>
<name>A0ABR4D594_9PEZI</name>
<feature type="region of interest" description="Disordered" evidence="1">
    <location>
        <begin position="38"/>
        <end position="67"/>
    </location>
</feature>
<accession>A0ABR4D594</accession>
<reference evidence="2 3" key="1">
    <citation type="journal article" date="2024" name="Commun. Biol.">
        <title>Comparative genomic analysis of thermophilic fungi reveals convergent evolutionary adaptations and gene losses.</title>
        <authorList>
            <person name="Steindorff A.S."/>
            <person name="Aguilar-Pontes M.V."/>
            <person name="Robinson A.J."/>
            <person name="Andreopoulos B."/>
            <person name="LaButti K."/>
            <person name="Kuo A."/>
            <person name="Mondo S."/>
            <person name="Riley R."/>
            <person name="Otillar R."/>
            <person name="Haridas S."/>
            <person name="Lipzen A."/>
            <person name="Grimwood J."/>
            <person name="Schmutz J."/>
            <person name="Clum A."/>
            <person name="Reid I.D."/>
            <person name="Moisan M.C."/>
            <person name="Butler G."/>
            <person name="Nguyen T.T.M."/>
            <person name="Dewar K."/>
            <person name="Conant G."/>
            <person name="Drula E."/>
            <person name="Henrissat B."/>
            <person name="Hansel C."/>
            <person name="Singer S."/>
            <person name="Hutchinson M.I."/>
            <person name="de Vries R.P."/>
            <person name="Natvig D.O."/>
            <person name="Powell A.J."/>
            <person name="Tsang A."/>
            <person name="Grigoriev I.V."/>
        </authorList>
    </citation>
    <scope>NUCLEOTIDE SEQUENCE [LARGE SCALE GENOMIC DNA]</scope>
    <source>
        <strain evidence="2 3">ATCC 22073</strain>
    </source>
</reference>